<protein>
    <recommendedName>
        <fullName evidence="1">UPF0735 ACT domain-containing protein SAMN04488054_10378</fullName>
    </recommendedName>
</protein>
<dbReference type="NCBIfam" id="NF003361">
    <property type="entry name" value="PRK04435.1"/>
    <property type="match status" value="1"/>
</dbReference>
<keyword evidence="4" id="KW-1185">Reference proteome</keyword>
<proteinExistence type="inferred from homology"/>
<dbReference type="HAMAP" id="MF_00707">
    <property type="entry name" value="UPF0735"/>
    <property type="match status" value="1"/>
</dbReference>
<dbReference type="OrthoDB" id="9788773at2"/>
<dbReference type="Proteomes" id="UP000199668">
    <property type="component" value="Unassembled WGS sequence"/>
</dbReference>
<dbReference type="AlphaFoldDB" id="A0A1I4JC60"/>
<evidence type="ECO:0000313" key="4">
    <source>
        <dbReference type="Proteomes" id="UP000199668"/>
    </source>
</evidence>
<dbReference type="PIRSF" id="PIRSF025624">
    <property type="entry name" value="ACT_PheB"/>
    <property type="match status" value="1"/>
</dbReference>
<comment type="similarity">
    <text evidence="1">Belongs to the UPF0735 family.</text>
</comment>
<dbReference type="SUPFAM" id="SSF55021">
    <property type="entry name" value="ACT-like"/>
    <property type="match status" value="1"/>
</dbReference>
<evidence type="ECO:0000256" key="1">
    <source>
        <dbReference type="HAMAP-Rule" id="MF_00707"/>
    </source>
</evidence>
<dbReference type="RefSeq" id="WP_090925651.1">
    <property type="nucleotide sequence ID" value="NZ_FOTY01000003.1"/>
</dbReference>
<organism evidence="3 4">
    <name type="scientific">Salibacterium qingdaonense</name>
    <dbReference type="NCBI Taxonomy" id="266892"/>
    <lineage>
        <taxon>Bacteria</taxon>
        <taxon>Bacillati</taxon>
        <taxon>Bacillota</taxon>
        <taxon>Bacilli</taxon>
        <taxon>Bacillales</taxon>
        <taxon>Bacillaceae</taxon>
    </lineage>
</organism>
<dbReference type="EMBL" id="FOTY01000003">
    <property type="protein sequence ID" value="SFL64134.1"/>
    <property type="molecule type" value="Genomic_DNA"/>
</dbReference>
<dbReference type="STRING" id="266892.SAMN04488054_10378"/>
<evidence type="ECO:0000259" key="2">
    <source>
        <dbReference type="PROSITE" id="PS51671"/>
    </source>
</evidence>
<dbReference type="InterPro" id="IPR045865">
    <property type="entry name" value="ACT-like_dom_sf"/>
</dbReference>
<dbReference type="PROSITE" id="PS51671">
    <property type="entry name" value="ACT"/>
    <property type="match status" value="1"/>
</dbReference>
<reference evidence="3 4" key="1">
    <citation type="submission" date="2016-10" db="EMBL/GenBank/DDBJ databases">
        <authorList>
            <person name="de Groot N.N."/>
        </authorList>
    </citation>
    <scope>NUCLEOTIDE SEQUENCE [LARGE SCALE GENOMIC DNA]</scope>
    <source>
        <strain evidence="3 4">CGMCC 1.6134</strain>
    </source>
</reference>
<dbReference type="InterPro" id="IPR002912">
    <property type="entry name" value="ACT_dom"/>
</dbReference>
<accession>A0A1I4JC60</accession>
<name>A0A1I4JC60_9BACI</name>
<feature type="domain" description="ACT" evidence="2">
    <location>
        <begin position="72"/>
        <end position="147"/>
    </location>
</feature>
<evidence type="ECO:0000313" key="3">
    <source>
        <dbReference type="EMBL" id="SFL64134.1"/>
    </source>
</evidence>
<dbReference type="CDD" id="cd04888">
    <property type="entry name" value="ACT_PheB-BS"/>
    <property type="match status" value="1"/>
</dbReference>
<gene>
    <name evidence="3" type="ORF">SAMN04488054_10378</name>
</gene>
<sequence length="150" mass="16801">MTEKIDNFYLVRQDMLTEAMQKTLEAKSLLESGKKQKVADAVHSVDLSRSAFYKYRDAIFPFHTVIKEEIITLSIQLTDISGSLSTLLQEVARAESNVLTINQTIPLQGRANVTLTIDTSALRMEIRSLVQRLERMDAVENVEIVGSGSL</sequence>
<dbReference type="InterPro" id="IPR008310">
    <property type="entry name" value="UPF0735_ACT_dom-cont"/>
</dbReference>